<dbReference type="InterPro" id="IPR036249">
    <property type="entry name" value="Thioredoxin-like_sf"/>
</dbReference>
<feature type="non-terminal residue" evidence="1">
    <location>
        <position position="96"/>
    </location>
</feature>
<sequence>MTVIARPVPAEPPLITRLVDKEGALRLDDATFDAFAAAPGEAVLFFTEDPMRFREVTDLAVILPEIRAAATRSFRMGVLPPPLANARAATYGVRRW</sequence>
<dbReference type="InterPro" id="IPR010893">
    <property type="entry name" value="NiFe-hyd_mat_HyaE"/>
</dbReference>
<name>D9PJR4_9ZZZZ</name>
<reference evidence="1" key="1">
    <citation type="submission" date="2010-07" db="EMBL/GenBank/DDBJ databases">
        <authorList>
            <consortium name="CONSOLIDER consortium CSD2007-00005"/>
            <person name="Guazzaroni M.-E."/>
            <person name="Richter M."/>
            <person name="Garcia-Salamanca A."/>
            <person name="Yarza P."/>
            <person name="Ferrer M."/>
        </authorList>
    </citation>
    <scope>NUCLEOTIDE SEQUENCE</scope>
</reference>
<dbReference type="EMBL" id="ADZX01000549">
    <property type="protein sequence ID" value="EFK96200.1"/>
    <property type="molecule type" value="Genomic_DNA"/>
</dbReference>
<organism evidence="1">
    <name type="scientific">sediment metagenome</name>
    <dbReference type="NCBI Taxonomy" id="749907"/>
    <lineage>
        <taxon>unclassified sequences</taxon>
        <taxon>metagenomes</taxon>
        <taxon>ecological metagenomes</taxon>
    </lineage>
</organism>
<comment type="caution">
    <text evidence="1">The sequence shown here is derived from an EMBL/GenBank/DDBJ whole genome shotgun (WGS) entry which is preliminary data.</text>
</comment>
<dbReference type="Gene3D" id="3.40.30.10">
    <property type="entry name" value="Glutaredoxin"/>
    <property type="match status" value="1"/>
</dbReference>
<dbReference type="SUPFAM" id="SSF52833">
    <property type="entry name" value="Thioredoxin-like"/>
    <property type="match status" value="1"/>
</dbReference>
<proteinExistence type="predicted"/>
<dbReference type="AlphaFoldDB" id="D9PJR4"/>
<accession>D9PJR4</accession>
<dbReference type="Pfam" id="PF07449">
    <property type="entry name" value="HyaE"/>
    <property type="match status" value="1"/>
</dbReference>
<evidence type="ECO:0000313" key="1">
    <source>
        <dbReference type="EMBL" id="EFK96200.1"/>
    </source>
</evidence>
<protein>
    <submittedName>
        <fullName evidence="1">HupG</fullName>
    </submittedName>
</protein>
<reference evidence="1" key="2">
    <citation type="journal article" date="2011" name="Microb. Ecol.">
        <title>Taxonomic and Functional Metagenomic Profiling of the Microbial Community in the Anoxic Sediment of a Sub-saline Shallow Lake (Laguna de Carrizo, Central Spain).</title>
        <authorList>
            <person name="Ferrer M."/>
            <person name="Guazzaroni M.E."/>
            <person name="Richter M."/>
            <person name="Garcia-Salamanca A."/>
            <person name="Yarza P."/>
            <person name="Suarez-Suarez A."/>
            <person name="Solano J."/>
            <person name="Alcaide M."/>
            <person name="van Dillewijn P."/>
            <person name="Molina-Henares M.A."/>
            <person name="Lopez-Cortes N."/>
            <person name="Al-Ramahi Y."/>
            <person name="Guerrero C."/>
            <person name="Acosta A."/>
            <person name="de Eugenio L.I."/>
            <person name="Martinez V."/>
            <person name="Marques S."/>
            <person name="Rojo F."/>
            <person name="Santero E."/>
            <person name="Genilloud O."/>
            <person name="Perez-Perez J."/>
            <person name="Rossello-Mora R."/>
            <person name="Ramos J.L."/>
        </authorList>
    </citation>
    <scope>NUCLEOTIDE SEQUENCE</scope>
</reference>
<gene>
    <name evidence="1" type="ORF">LDC_1777</name>
</gene>